<dbReference type="PANTHER" id="PTHR10954">
    <property type="entry name" value="RIBONUCLEASE H2 SUBUNIT A"/>
    <property type="match status" value="1"/>
</dbReference>
<evidence type="ECO:0000256" key="1">
    <source>
        <dbReference type="ARBA" id="ARBA00000077"/>
    </source>
</evidence>
<dbReference type="EC" id="3.1.26.4" evidence="6 14"/>
<comment type="caution">
    <text evidence="18">The sequence shown here is derived from an EMBL/GenBank/DDBJ whole genome shotgun (WGS) entry which is preliminary data.</text>
</comment>
<evidence type="ECO:0000256" key="7">
    <source>
        <dbReference type="ARBA" id="ARBA00019179"/>
    </source>
</evidence>
<name>A0ABV0GCS0_9BURK</name>
<dbReference type="EMBL" id="JBDPZC010000003">
    <property type="protein sequence ID" value="MEO3712849.1"/>
    <property type="molecule type" value="Genomic_DNA"/>
</dbReference>
<evidence type="ECO:0000256" key="13">
    <source>
        <dbReference type="ARBA" id="ARBA00023211"/>
    </source>
</evidence>
<organism evidence="18 19">
    <name type="scientific">Roseateles flavus</name>
    <dbReference type="NCBI Taxonomy" id="3149041"/>
    <lineage>
        <taxon>Bacteria</taxon>
        <taxon>Pseudomonadati</taxon>
        <taxon>Pseudomonadota</taxon>
        <taxon>Betaproteobacteria</taxon>
        <taxon>Burkholderiales</taxon>
        <taxon>Sphaerotilaceae</taxon>
        <taxon>Roseateles</taxon>
    </lineage>
</organism>
<keyword evidence="11 14" id="KW-0255">Endonuclease</keyword>
<dbReference type="CDD" id="cd07182">
    <property type="entry name" value="RNase_HII_bacteria_HII_like"/>
    <property type="match status" value="1"/>
</dbReference>
<dbReference type="GO" id="GO:0004523">
    <property type="term" value="F:RNA-DNA hybrid ribonuclease activity"/>
    <property type="evidence" value="ECO:0007669"/>
    <property type="project" value="UniProtKB-EC"/>
</dbReference>
<proteinExistence type="inferred from homology"/>
<feature type="binding site" evidence="14 15">
    <location>
        <position position="121"/>
    </location>
    <ligand>
        <name>a divalent metal cation</name>
        <dbReference type="ChEBI" id="CHEBI:60240"/>
    </ligand>
</feature>
<dbReference type="RefSeq" id="WP_269629602.1">
    <property type="nucleotide sequence ID" value="NZ_JBDPZC010000003.1"/>
</dbReference>
<keyword evidence="9 14" id="KW-0540">Nuclease</keyword>
<keyword evidence="10 14" id="KW-0479">Metal-binding</keyword>
<dbReference type="InterPro" id="IPR001352">
    <property type="entry name" value="RNase_HII/HIII"/>
</dbReference>
<reference evidence="18 19" key="1">
    <citation type="submission" date="2024-05" db="EMBL/GenBank/DDBJ databases">
        <title>Roseateles sp. 2.12 16S ribosomal RNA gene Genome sequencing and assembly.</title>
        <authorList>
            <person name="Woo H."/>
        </authorList>
    </citation>
    <scope>NUCLEOTIDE SEQUENCE [LARGE SCALE GENOMIC DNA]</scope>
    <source>
        <strain evidence="18 19">2.12</strain>
    </source>
</reference>
<evidence type="ECO:0000313" key="18">
    <source>
        <dbReference type="EMBL" id="MEO3712849.1"/>
    </source>
</evidence>
<dbReference type="NCBIfam" id="NF000595">
    <property type="entry name" value="PRK00015.1-3"/>
    <property type="match status" value="1"/>
</dbReference>
<dbReference type="InterPro" id="IPR012337">
    <property type="entry name" value="RNaseH-like_sf"/>
</dbReference>
<protein>
    <recommendedName>
        <fullName evidence="7 14">Ribonuclease HII</fullName>
        <shortName evidence="14">RNase HII</shortName>
        <ecNumber evidence="6 14">3.1.26.4</ecNumber>
    </recommendedName>
</protein>
<dbReference type="InterPro" id="IPR024567">
    <property type="entry name" value="RNase_HII/HIII_dom"/>
</dbReference>
<dbReference type="NCBIfam" id="NF000596">
    <property type="entry name" value="PRK00015.1-4"/>
    <property type="match status" value="1"/>
</dbReference>
<dbReference type="NCBIfam" id="NF000594">
    <property type="entry name" value="PRK00015.1-1"/>
    <property type="match status" value="1"/>
</dbReference>
<keyword evidence="12 14" id="KW-0378">Hydrolase</keyword>
<comment type="similarity">
    <text evidence="5 14 16">Belongs to the RNase HII family.</text>
</comment>
<evidence type="ECO:0000256" key="2">
    <source>
        <dbReference type="ARBA" id="ARBA00001946"/>
    </source>
</evidence>
<comment type="subcellular location">
    <subcellularLocation>
        <location evidence="4 14">Cytoplasm</location>
    </subcellularLocation>
</comment>
<dbReference type="InterPro" id="IPR022898">
    <property type="entry name" value="RNase_HII"/>
</dbReference>
<dbReference type="Proteomes" id="UP001462640">
    <property type="component" value="Unassembled WGS sequence"/>
</dbReference>
<dbReference type="Pfam" id="PF01351">
    <property type="entry name" value="RNase_HII"/>
    <property type="match status" value="1"/>
</dbReference>
<comment type="catalytic activity">
    <reaction evidence="1 14 15 16">
        <text>Endonucleolytic cleavage to 5'-phosphomonoester.</text>
        <dbReference type="EC" id="3.1.26.4"/>
    </reaction>
</comment>
<evidence type="ECO:0000256" key="12">
    <source>
        <dbReference type="ARBA" id="ARBA00022801"/>
    </source>
</evidence>
<dbReference type="PROSITE" id="PS51975">
    <property type="entry name" value="RNASE_H_2"/>
    <property type="match status" value="1"/>
</dbReference>
<evidence type="ECO:0000259" key="17">
    <source>
        <dbReference type="PROSITE" id="PS51975"/>
    </source>
</evidence>
<evidence type="ECO:0000256" key="15">
    <source>
        <dbReference type="PROSITE-ProRule" id="PRU01319"/>
    </source>
</evidence>
<accession>A0ABV0GCS0</accession>
<dbReference type="HAMAP" id="MF_00052_B">
    <property type="entry name" value="RNase_HII_B"/>
    <property type="match status" value="1"/>
</dbReference>
<evidence type="ECO:0000256" key="6">
    <source>
        <dbReference type="ARBA" id="ARBA00012180"/>
    </source>
</evidence>
<evidence type="ECO:0000256" key="5">
    <source>
        <dbReference type="ARBA" id="ARBA00007383"/>
    </source>
</evidence>
<evidence type="ECO:0000256" key="16">
    <source>
        <dbReference type="RuleBase" id="RU003515"/>
    </source>
</evidence>
<comment type="cofactor">
    <cofactor evidence="14 15">
        <name>Mn(2+)</name>
        <dbReference type="ChEBI" id="CHEBI:29035"/>
    </cofactor>
    <cofactor evidence="14 15">
        <name>Mg(2+)</name>
        <dbReference type="ChEBI" id="CHEBI:18420"/>
    </cofactor>
    <text evidence="14 15">Manganese or magnesium. Binds 1 divalent metal ion per monomer in the absence of substrate. May bind a second metal ion after substrate binding.</text>
</comment>
<dbReference type="Gene3D" id="3.30.420.10">
    <property type="entry name" value="Ribonuclease H-like superfamily/Ribonuclease H"/>
    <property type="match status" value="1"/>
</dbReference>
<sequence>MPSRKSSRPEPPHQLGLLWDAPGLMAGVDEAGRGPLAGPVVAAAVILDDEHPIAGLADSKVLSEKRREQLFDEIRAKALCCCIAEASVEEIDELNILQATMLAMRRAVEGLRLKPAKVLVDGNRLPTLKIPAEAIVKGDAKVKAISAASILAKVHRDRLCQQWHASHPEYGFAGHKGYPTAEHLQALREHGLTPWHRRSFGPVKALLE</sequence>
<evidence type="ECO:0000256" key="3">
    <source>
        <dbReference type="ARBA" id="ARBA00004065"/>
    </source>
</evidence>
<feature type="binding site" evidence="14 15">
    <location>
        <position position="30"/>
    </location>
    <ligand>
        <name>a divalent metal cation</name>
        <dbReference type="ChEBI" id="CHEBI:60240"/>
    </ligand>
</feature>
<dbReference type="SUPFAM" id="SSF53098">
    <property type="entry name" value="Ribonuclease H-like"/>
    <property type="match status" value="1"/>
</dbReference>
<evidence type="ECO:0000256" key="14">
    <source>
        <dbReference type="HAMAP-Rule" id="MF_00052"/>
    </source>
</evidence>
<evidence type="ECO:0000256" key="9">
    <source>
        <dbReference type="ARBA" id="ARBA00022722"/>
    </source>
</evidence>
<evidence type="ECO:0000313" key="19">
    <source>
        <dbReference type="Proteomes" id="UP001462640"/>
    </source>
</evidence>
<evidence type="ECO:0000256" key="10">
    <source>
        <dbReference type="ARBA" id="ARBA00022723"/>
    </source>
</evidence>
<evidence type="ECO:0000256" key="8">
    <source>
        <dbReference type="ARBA" id="ARBA00022490"/>
    </source>
</evidence>
<feature type="binding site" evidence="14 15">
    <location>
        <position position="29"/>
    </location>
    <ligand>
        <name>a divalent metal cation</name>
        <dbReference type="ChEBI" id="CHEBI:60240"/>
    </ligand>
</feature>
<keyword evidence="13 14" id="KW-0464">Manganese</keyword>
<keyword evidence="19" id="KW-1185">Reference proteome</keyword>
<evidence type="ECO:0000256" key="11">
    <source>
        <dbReference type="ARBA" id="ARBA00022759"/>
    </source>
</evidence>
<gene>
    <name evidence="14 18" type="primary">rnhB</name>
    <name evidence="18" type="ORF">ABDJ40_08720</name>
</gene>
<dbReference type="PANTHER" id="PTHR10954:SF18">
    <property type="entry name" value="RIBONUCLEASE HII"/>
    <property type="match status" value="1"/>
</dbReference>
<comment type="cofactor">
    <cofactor evidence="2">
        <name>Mg(2+)</name>
        <dbReference type="ChEBI" id="CHEBI:18420"/>
    </cofactor>
</comment>
<feature type="domain" description="RNase H type-2" evidence="17">
    <location>
        <begin position="23"/>
        <end position="208"/>
    </location>
</feature>
<dbReference type="InterPro" id="IPR036397">
    <property type="entry name" value="RNaseH_sf"/>
</dbReference>
<keyword evidence="8 14" id="KW-0963">Cytoplasm</keyword>
<comment type="function">
    <text evidence="3 14 16">Endonuclease that specifically degrades the RNA of RNA-DNA hybrids.</text>
</comment>
<evidence type="ECO:0000256" key="4">
    <source>
        <dbReference type="ARBA" id="ARBA00004496"/>
    </source>
</evidence>